<gene>
    <name evidence="1" type="ORF">ACFFIC_01935</name>
</gene>
<name>A0ABV6ILT8_9PROT</name>
<protein>
    <submittedName>
        <fullName evidence="1">Type II toxin-antitoxin system RelE/ParE family toxin</fullName>
    </submittedName>
</protein>
<dbReference type="Proteomes" id="UP001589789">
    <property type="component" value="Unassembled WGS sequence"/>
</dbReference>
<sequence>MIKSFKDKRTAAVFQGQMPKGFPTDIASVARRKLAMLDRAITLTDLKVPPNNHLEALTADRAGQHSIRVNRQFRLCFIWRDGDAHEVEIVDYH</sequence>
<comment type="caution">
    <text evidence="1">The sequence shown here is derived from an EMBL/GenBank/DDBJ whole genome shotgun (WGS) entry which is preliminary data.</text>
</comment>
<dbReference type="InterPro" id="IPR035093">
    <property type="entry name" value="RelE/ParE_toxin_dom_sf"/>
</dbReference>
<dbReference type="PANTHER" id="PTHR40266">
    <property type="entry name" value="TOXIN HIGB-1"/>
    <property type="match status" value="1"/>
</dbReference>
<accession>A0ABV6ILT8</accession>
<dbReference type="PANTHER" id="PTHR40266:SF2">
    <property type="entry name" value="TOXIN HIGB-1"/>
    <property type="match status" value="1"/>
</dbReference>
<proteinExistence type="predicted"/>
<evidence type="ECO:0000313" key="2">
    <source>
        <dbReference type="Proteomes" id="UP001589789"/>
    </source>
</evidence>
<organism evidence="1 2">
    <name type="scientific">Muricoccus vinaceus</name>
    <dbReference type="NCBI Taxonomy" id="424704"/>
    <lineage>
        <taxon>Bacteria</taxon>
        <taxon>Pseudomonadati</taxon>
        <taxon>Pseudomonadota</taxon>
        <taxon>Alphaproteobacteria</taxon>
        <taxon>Acetobacterales</taxon>
        <taxon>Roseomonadaceae</taxon>
        <taxon>Muricoccus</taxon>
    </lineage>
</organism>
<evidence type="ECO:0000313" key="1">
    <source>
        <dbReference type="EMBL" id="MFC0384307.1"/>
    </source>
</evidence>
<dbReference type="SUPFAM" id="SSF143011">
    <property type="entry name" value="RelE-like"/>
    <property type="match status" value="1"/>
</dbReference>
<dbReference type="InterPro" id="IPR007711">
    <property type="entry name" value="HigB-1"/>
</dbReference>
<dbReference type="Pfam" id="PF05015">
    <property type="entry name" value="HigB-like_toxin"/>
    <property type="match status" value="1"/>
</dbReference>
<dbReference type="RefSeq" id="WP_377048347.1">
    <property type="nucleotide sequence ID" value="NZ_JBHLVZ010000002.1"/>
</dbReference>
<dbReference type="Gene3D" id="3.30.2310.20">
    <property type="entry name" value="RelE-like"/>
    <property type="match status" value="1"/>
</dbReference>
<reference evidence="1 2" key="1">
    <citation type="submission" date="2024-09" db="EMBL/GenBank/DDBJ databases">
        <authorList>
            <person name="Sun Q."/>
            <person name="Mori K."/>
        </authorList>
    </citation>
    <scope>NUCLEOTIDE SEQUENCE [LARGE SCALE GENOMIC DNA]</scope>
    <source>
        <strain evidence="1 2">CCM 7468</strain>
    </source>
</reference>
<keyword evidence="2" id="KW-1185">Reference proteome</keyword>
<dbReference type="EMBL" id="JBHLVZ010000002">
    <property type="protein sequence ID" value="MFC0384307.1"/>
    <property type="molecule type" value="Genomic_DNA"/>
</dbReference>